<organism evidence="11 12">
    <name type="scientific">Pycnococcus provasolii</name>
    <dbReference type="NCBI Taxonomy" id="41880"/>
    <lineage>
        <taxon>Eukaryota</taxon>
        <taxon>Viridiplantae</taxon>
        <taxon>Chlorophyta</taxon>
        <taxon>Pseudoscourfieldiophyceae</taxon>
        <taxon>Pseudoscourfieldiales</taxon>
        <taxon>Pycnococcaceae</taxon>
        <taxon>Pycnococcus</taxon>
    </lineage>
</organism>
<evidence type="ECO:0000313" key="12">
    <source>
        <dbReference type="Proteomes" id="UP000660262"/>
    </source>
</evidence>
<dbReference type="Pfam" id="PF24105">
    <property type="entry name" value="Beta-prop_CAF1B_HIR1"/>
    <property type="match status" value="2"/>
</dbReference>
<keyword evidence="3 9" id="KW-0853">WD repeat</keyword>
<keyword evidence="8" id="KW-0539">Nucleus</keyword>
<dbReference type="EMBL" id="BNJQ01000019">
    <property type="protein sequence ID" value="GHP08215.1"/>
    <property type="molecule type" value="Genomic_DNA"/>
</dbReference>
<evidence type="ECO:0000256" key="8">
    <source>
        <dbReference type="ARBA" id="ARBA00023242"/>
    </source>
</evidence>
<evidence type="ECO:0000256" key="7">
    <source>
        <dbReference type="ARBA" id="ARBA00023204"/>
    </source>
</evidence>
<keyword evidence="12" id="KW-1185">Reference proteome</keyword>
<proteinExistence type="inferred from homology"/>
<comment type="subcellular location">
    <subcellularLocation>
        <location evidence="1">Nucleus</location>
    </subcellularLocation>
</comment>
<dbReference type="InterPro" id="IPR045145">
    <property type="entry name" value="PTHR15271"/>
</dbReference>
<dbReference type="GO" id="GO:0005634">
    <property type="term" value="C:nucleus"/>
    <property type="evidence" value="ECO:0007669"/>
    <property type="project" value="UniProtKB-SubCell"/>
</dbReference>
<dbReference type="OrthoDB" id="71227at2759"/>
<dbReference type="SMART" id="SM00320">
    <property type="entry name" value="WD40"/>
    <property type="match status" value="5"/>
</dbReference>
<dbReference type="AlphaFoldDB" id="A0A830HNI7"/>
<keyword evidence="6" id="KW-0156">Chromatin regulator</keyword>
<evidence type="ECO:0000313" key="11">
    <source>
        <dbReference type="EMBL" id="GHP08215.1"/>
    </source>
</evidence>
<comment type="similarity">
    <text evidence="2">Belongs to the WD repeat HIR1 family.</text>
</comment>
<dbReference type="PROSITE" id="PS50294">
    <property type="entry name" value="WD_REPEATS_REGION"/>
    <property type="match status" value="2"/>
</dbReference>
<evidence type="ECO:0000256" key="9">
    <source>
        <dbReference type="PROSITE-ProRule" id="PRU00221"/>
    </source>
</evidence>
<evidence type="ECO:0000256" key="3">
    <source>
        <dbReference type="ARBA" id="ARBA00022574"/>
    </source>
</evidence>
<feature type="domain" description="CAF1B/HIR1 beta-propeller" evidence="10">
    <location>
        <begin position="172"/>
        <end position="261"/>
    </location>
</feature>
<protein>
    <submittedName>
        <fullName evidence="11">Chromatin assembly factor 1 subunit B</fullName>
    </submittedName>
</protein>
<evidence type="ECO:0000256" key="4">
    <source>
        <dbReference type="ARBA" id="ARBA00022737"/>
    </source>
</evidence>
<accession>A0A830HNI7</accession>
<dbReference type="Pfam" id="PF00400">
    <property type="entry name" value="WD40"/>
    <property type="match status" value="1"/>
</dbReference>
<dbReference type="GO" id="GO:0006334">
    <property type="term" value="P:nucleosome assembly"/>
    <property type="evidence" value="ECO:0007669"/>
    <property type="project" value="TreeGrafter"/>
</dbReference>
<dbReference type="SUPFAM" id="SSF50978">
    <property type="entry name" value="WD40 repeat-like"/>
    <property type="match status" value="1"/>
</dbReference>
<dbReference type="InterPro" id="IPR001680">
    <property type="entry name" value="WD40_rpt"/>
</dbReference>
<reference evidence="11" key="1">
    <citation type="submission" date="2020-10" db="EMBL/GenBank/DDBJ databases">
        <title>Unveiling of a novel bifunctional photoreceptor, Dualchrome1, isolated from a cosmopolitan green alga.</title>
        <authorList>
            <person name="Suzuki S."/>
            <person name="Kawachi M."/>
        </authorList>
    </citation>
    <scope>NUCLEOTIDE SEQUENCE</scope>
    <source>
        <strain evidence="11">NIES 2893</strain>
    </source>
</reference>
<sequence>MKVTTPQILFHGGDSGGKKVSCEPVFSLDFAPTHVRAGNDAKAEEKAYLLATAGADKDVKLWRVSGSPLASESADLAIAHVATLSGHNKTANCVRFAPSGRELASAGDGGEVLLWQPGGVSAYVKEQQAEATAAAAAAASVPPNATSAAPAVGTASASAAAAAAGSPAAGGEQEQEWKVSGTLRGHADDVQDIAWNADGSALLTGSVENVAFVFDVANRKAAVRLSDHRGYVQGVAWDPGYRYLVTQSGDRTVRIYQPKSSAGDAEAVLTAAVDAMDIAEDDKFAEAVAKACGLSSPQAALNALNAASRGPFSCVATIAKRDAADVDAAAAAATAAAAAAATAAAAAAATTATAKQPSLFAGDSLHSFFRRPAWTPDGGALIMPAGMVTGGVSATWLLRRGDATPAVALPVAGKPPVAVRCAPVIVERQGKRCALVAVATVDTLVVYAIHEDGEVESLAALAGAHLSALTDVAWAADAGMLAVSSHDGYITLVAFEEGELGRPMAAHELPRHVQARMCGFACRVRARLTRACGTAAAAAATAATAATAAATTTTTILAEKRPAAPASAVDKPASKARRITPIAVV</sequence>
<feature type="repeat" description="WD" evidence="9">
    <location>
        <begin position="84"/>
        <end position="116"/>
    </location>
</feature>
<dbReference type="Proteomes" id="UP000660262">
    <property type="component" value="Unassembled WGS sequence"/>
</dbReference>
<gene>
    <name evidence="11" type="ORF">PPROV_000695600</name>
</gene>
<evidence type="ECO:0000256" key="2">
    <source>
        <dbReference type="ARBA" id="ARBA00007306"/>
    </source>
</evidence>
<dbReference type="InterPro" id="IPR036322">
    <property type="entry name" value="WD40_repeat_dom_sf"/>
</dbReference>
<dbReference type="PANTHER" id="PTHR15271">
    <property type="entry name" value="CHROMATIN ASSEMBLY FACTOR 1 SUBUNIT B"/>
    <property type="match status" value="1"/>
</dbReference>
<comment type="caution">
    <text evidence="11">The sequence shown here is derived from an EMBL/GenBank/DDBJ whole genome shotgun (WGS) entry which is preliminary data.</text>
</comment>
<evidence type="ECO:0000259" key="10">
    <source>
        <dbReference type="Pfam" id="PF24105"/>
    </source>
</evidence>
<name>A0A830HNI7_9CHLO</name>
<dbReference type="Gene3D" id="2.130.10.10">
    <property type="entry name" value="YVTN repeat-like/Quinoprotein amine dehydrogenase"/>
    <property type="match status" value="3"/>
</dbReference>
<feature type="repeat" description="WD" evidence="9">
    <location>
        <begin position="183"/>
        <end position="224"/>
    </location>
</feature>
<evidence type="ECO:0000256" key="5">
    <source>
        <dbReference type="ARBA" id="ARBA00022763"/>
    </source>
</evidence>
<keyword evidence="7" id="KW-0234">DNA repair</keyword>
<feature type="repeat" description="WD" evidence="9">
    <location>
        <begin position="225"/>
        <end position="257"/>
    </location>
</feature>
<dbReference type="PANTHER" id="PTHR15271:SF4">
    <property type="entry name" value="CHROMATIN ASSEMBLY FACTOR 1 SUBUNIT B"/>
    <property type="match status" value="1"/>
</dbReference>
<dbReference type="GO" id="GO:0006281">
    <property type="term" value="P:DNA repair"/>
    <property type="evidence" value="ECO:0007669"/>
    <property type="project" value="UniProtKB-KW"/>
</dbReference>
<dbReference type="GO" id="GO:0033186">
    <property type="term" value="C:CAF-1 complex"/>
    <property type="evidence" value="ECO:0007669"/>
    <property type="project" value="TreeGrafter"/>
</dbReference>
<evidence type="ECO:0000256" key="1">
    <source>
        <dbReference type="ARBA" id="ARBA00004123"/>
    </source>
</evidence>
<dbReference type="InterPro" id="IPR015943">
    <property type="entry name" value="WD40/YVTN_repeat-like_dom_sf"/>
</dbReference>
<dbReference type="GO" id="GO:0006335">
    <property type="term" value="P:DNA replication-dependent chromatin assembly"/>
    <property type="evidence" value="ECO:0007669"/>
    <property type="project" value="InterPro"/>
</dbReference>
<keyword evidence="5" id="KW-0227">DNA damage</keyword>
<dbReference type="InterPro" id="IPR055410">
    <property type="entry name" value="Beta-prop_CAF1B_HIR1"/>
</dbReference>
<evidence type="ECO:0000256" key="6">
    <source>
        <dbReference type="ARBA" id="ARBA00022853"/>
    </source>
</evidence>
<dbReference type="PROSITE" id="PS50082">
    <property type="entry name" value="WD_REPEATS_2"/>
    <property type="match status" value="3"/>
</dbReference>
<feature type="domain" description="CAF1B/HIR1 beta-propeller" evidence="10">
    <location>
        <begin position="346"/>
        <end position="500"/>
    </location>
</feature>
<keyword evidence="4" id="KW-0677">Repeat</keyword>